<comment type="caution">
    <text evidence="2">The sequence shown here is derived from an EMBL/GenBank/DDBJ whole genome shotgun (WGS) entry which is preliminary data.</text>
</comment>
<evidence type="ECO:0000259" key="1">
    <source>
        <dbReference type="SMART" id="SM00871"/>
    </source>
</evidence>
<accession>A0A369M023</accession>
<dbReference type="InterPro" id="IPR029441">
    <property type="entry name" value="Cass2"/>
</dbReference>
<dbReference type="RefSeq" id="WP_041238691.1">
    <property type="nucleotide sequence ID" value="NZ_CABMMS010000005.1"/>
</dbReference>
<dbReference type="InterPro" id="IPR053182">
    <property type="entry name" value="YobU-like_regulator"/>
</dbReference>
<dbReference type="InterPro" id="IPR011256">
    <property type="entry name" value="Reg_factor_effector_dom_sf"/>
</dbReference>
<dbReference type="SUPFAM" id="SSF55136">
    <property type="entry name" value="Probable bacterial effector-binding domain"/>
    <property type="match status" value="1"/>
</dbReference>
<dbReference type="OrthoDB" id="3173400at2"/>
<dbReference type="AlphaFoldDB" id="A0A369M023"/>
<dbReference type="GeneID" id="78359978"/>
<feature type="domain" description="AraC effector-binding" evidence="1">
    <location>
        <begin position="1"/>
        <end position="155"/>
    </location>
</feature>
<dbReference type="EMBL" id="PPTS01000005">
    <property type="protein sequence ID" value="RDB64990.1"/>
    <property type="molecule type" value="Genomic_DNA"/>
</dbReference>
<protein>
    <submittedName>
        <fullName evidence="2">AraC family transcriptional regulator</fullName>
    </submittedName>
</protein>
<evidence type="ECO:0000313" key="3">
    <source>
        <dbReference type="Proteomes" id="UP000254000"/>
    </source>
</evidence>
<keyword evidence="3" id="KW-1185">Reference proteome</keyword>
<organism evidence="2 3">
    <name type="scientific">Gordonibacter pamelaeae</name>
    <dbReference type="NCBI Taxonomy" id="471189"/>
    <lineage>
        <taxon>Bacteria</taxon>
        <taxon>Bacillati</taxon>
        <taxon>Actinomycetota</taxon>
        <taxon>Coriobacteriia</taxon>
        <taxon>Eggerthellales</taxon>
        <taxon>Eggerthellaceae</taxon>
        <taxon>Gordonibacter</taxon>
    </lineage>
</organism>
<name>A0A369M023_9ACTN</name>
<dbReference type="InterPro" id="IPR010499">
    <property type="entry name" value="AraC_E-bd"/>
</dbReference>
<dbReference type="PANTHER" id="PTHR36444">
    <property type="entry name" value="TRANSCRIPTIONAL REGULATOR PROTEIN YOBU-RELATED"/>
    <property type="match status" value="1"/>
</dbReference>
<dbReference type="Pfam" id="PF14526">
    <property type="entry name" value="Cass2"/>
    <property type="match status" value="1"/>
</dbReference>
<evidence type="ECO:0000313" key="2">
    <source>
        <dbReference type="EMBL" id="RDB64990.1"/>
    </source>
</evidence>
<dbReference type="PANTHER" id="PTHR36444:SF2">
    <property type="entry name" value="TRANSCRIPTIONAL REGULATOR PROTEIN YOBU-RELATED"/>
    <property type="match status" value="1"/>
</dbReference>
<dbReference type="Proteomes" id="UP000254000">
    <property type="component" value="Unassembled WGS sequence"/>
</dbReference>
<dbReference type="SMART" id="SM00871">
    <property type="entry name" value="AraC_E_bind"/>
    <property type="match status" value="1"/>
</dbReference>
<proteinExistence type="predicted"/>
<gene>
    <name evidence="2" type="ORF">C1877_09770</name>
</gene>
<reference evidence="2 3" key="1">
    <citation type="journal article" date="2018" name="Elife">
        <title>Discovery and characterization of a prevalent human gut bacterial enzyme sufficient for the inactivation of a family of plant toxins.</title>
        <authorList>
            <person name="Koppel N."/>
            <person name="Bisanz J.E."/>
            <person name="Pandelia M.E."/>
            <person name="Turnbaugh P.J."/>
            <person name="Balskus E.P."/>
        </authorList>
    </citation>
    <scope>NUCLEOTIDE SEQUENCE [LARGE SCALE GENOMIC DNA]</scope>
    <source>
        <strain evidence="2 3">3C</strain>
    </source>
</reference>
<sequence length="155" mass="17212">MQYEIVELPGRTIVGPTIRTSNNSPEEVAAIGQLWERFMGEGMDRTIPETRVEPYGCFGLYYDYDMSDMGYTMLVGCETSADAPEGMETQTIAAGRYAKIAIRGGDCVASVAKAWEEIWADEELTAKRAYTVDFEAYLPGEDMSCADIDVYVALR</sequence>
<dbReference type="Gene3D" id="3.20.80.10">
    <property type="entry name" value="Regulatory factor, effector binding domain"/>
    <property type="match status" value="1"/>
</dbReference>